<reference evidence="1" key="1">
    <citation type="journal article" date="2022" name="Microorganisms">
        <title>Two New Species of Filamentous Sulfur Bacteria of the Genus Thiothrix, Thiothrix winogradskyi sp. nov. and 'Candidatus Thiothrix sulfatifontis' sp. nov.</title>
        <authorList>
            <person name="Ravin N.V."/>
            <person name="Rossetti S."/>
            <person name="Beletsky A.V."/>
            <person name="Kadnikov V.V."/>
            <person name="Rudenko T.S."/>
            <person name="Smolyakov D.D."/>
            <person name="Moskvitina M.I."/>
            <person name="Gureeva M.V."/>
            <person name="Mardanov A.V."/>
            <person name="Grabovich M.Y."/>
        </authorList>
    </citation>
    <scope>NUCLEOTIDE SEQUENCE</scope>
    <source>
        <strain evidence="1">CT3</strain>
    </source>
</reference>
<gene>
    <name evidence="1" type="ORF">L2Y54_01805</name>
</gene>
<dbReference type="EMBL" id="CP091244">
    <property type="protein sequence ID" value="UJS24797.1"/>
    <property type="molecule type" value="Genomic_DNA"/>
</dbReference>
<protein>
    <submittedName>
        <fullName evidence="1">Uncharacterized protein</fullName>
    </submittedName>
</protein>
<name>A0ABY3SZ70_9GAMM</name>
<evidence type="ECO:0000313" key="1">
    <source>
        <dbReference type="EMBL" id="UJS24797.1"/>
    </source>
</evidence>
<dbReference type="RefSeq" id="WP_236499499.1">
    <property type="nucleotide sequence ID" value="NZ_CP091244.1"/>
</dbReference>
<proteinExistence type="predicted"/>
<keyword evidence="2" id="KW-1185">Reference proteome</keyword>
<sequence length="75" mass="8422">MSDLKQTLQDINRAANSLEIYSYSALSAMNGTLLGAYGTENATAYTQRRLDDVLMMLRELEQLHANLKQAMEVQP</sequence>
<organism evidence="1 2">
    <name type="scientific">Thiothrix winogradskyi</name>
    <dbReference type="NCBI Taxonomy" id="96472"/>
    <lineage>
        <taxon>Bacteria</taxon>
        <taxon>Pseudomonadati</taxon>
        <taxon>Pseudomonadota</taxon>
        <taxon>Gammaproteobacteria</taxon>
        <taxon>Thiotrichales</taxon>
        <taxon>Thiotrichaceae</taxon>
        <taxon>Thiothrix</taxon>
    </lineage>
</organism>
<accession>A0ABY3SZ70</accession>
<dbReference type="Proteomes" id="UP001054801">
    <property type="component" value="Chromosome"/>
</dbReference>
<evidence type="ECO:0000313" key="2">
    <source>
        <dbReference type="Proteomes" id="UP001054801"/>
    </source>
</evidence>